<dbReference type="Proteomes" id="UP000809337">
    <property type="component" value="Unassembled WGS sequence"/>
</dbReference>
<dbReference type="AlphaFoldDB" id="A0A9Q2NKJ9"/>
<dbReference type="InterPro" id="IPR006427">
    <property type="entry name" value="Portal_HK97"/>
</dbReference>
<feature type="compositionally biased region" description="Acidic residues" evidence="1">
    <location>
        <begin position="464"/>
        <end position="492"/>
    </location>
</feature>
<dbReference type="Pfam" id="PF04860">
    <property type="entry name" value="Phage_portal"/>
    <property type="match status" value="1"/>
</dbReference>
<dbReference type="InterPro" id="IPR006944">
    <property type="entry name" value="Phage/GTA_portal"/>
</dbReference>
<name>A0A9Q2NKJ9_9RHOB</name>
<gene>
    <name evidence="2" type="ORF">JQX14_17685</name>
</gene>
<comment type="caution">
    <text evidence="2">The sequence shown here is derived from an EMBL/GenBank/DDBJ whole genome shotgun (WGS) entry which is preliminary data.</text>
</comment>
<dbReference type="EMBL" id="JAFBWN010000015">
    <property type="protein sequence ID" value="MBM2356391.1"/>
    <property type="molecule type" value="Genomic_DNA"/>
</dbReference>
<evidence type="ECO:0000313" key="3">
    <source>
        <dbReference type="Proteomes" id="UP000809337"/>
    </source>
</evidence>
<dbReference type="RefSeq" id="WP_231035283.1">
    <property type="nucleotide sequence ID" value="NZ_JAJNGX010000015.1"/>
</dbReference>
<protein>
    <submittedName>
        <fullName evidence="2">Phage portal protein</fullName>
    </submittedName>
</protein>
<dbReference type="NCBIfam" id="TIGR01537">
    <property type="entry name" value="portal_HK97"/>
    <property type="match status" value="1"/>
</dbReference>
<evidence type="ECO:0000313" key="2">
    <source>
        <dbReference type="EMBL" id="MBM2356391.1"/>
    </source>
</evidence>
<feature type="region of interest" description="Disordered" evidence="1">
    <location>
        <begin position="462"/>
        <end position="492"/>
    </location>
</feature>
<evidence type="ECO:0000256" key="1">
    <source>
        <dbReference type="SAM" id="MobiDB-lite"/>
    </source>
</evidence>
<organism evidence="2 3">
    <name type="scientific">Pseudosulfitobacter pseudonitzschiae</name>
    <dbReference type="NCBI Taxonomy" id="1402135"/>
    <lineage>
        <taxon>Bacteria</taxon>
        <taxon>Pseudomonadati</taxon>
        <taxon>Pseudomonadota</taxon>
        <taxon>Alphaproteobacteria</taxon>
        <taxon>Rhodobacterales</taxon>
        <taxon>Roseobacteraceae</taxon>
        <taxon>Pseudosulfitobacter</taxon>
    </lineage>
</organism>
<sequence>MTFFDRFRSAQAPAAPSRVEPPISAPATIEEKYSAAGPIYARHVLGQAVWTPRNYEQLARESYLINAVSFRCTKMIATCAANIPLLLKRGKMEVAEHPILDLLKRPSATMGGKAFFERFASFTLLSGNGYIEAVGPKNQPPRELWAPRSDRMKVLPGITGLPSGFEYEHGGAKKVWSVSPLNGKSDILHVKEFHPLNDWYGMSRIEAAAYGVDRHNAASAHNKALLDNGARPSGMMVFKPLTGDGQPVSAPKEVIEKAEKELMQRHNGPENAGKPMVVNGAVEWVEMGLSPKDMDFDKGKDDAARDICLAWGVPHILVVKGQSTYNNVSEAKLELYEDNVIPFLGMVLDELNNWLCPRYGEGFRLEADLDAVSALEERRVARRKSVTELVEAEIIDEDEGREMLGYGPRPENSVEKVDAGVLTALIGLVETAGIVPLARYMRAVGLVPAKMTDDQILQAALAAVEDEPEPEDDDDDTTDPNADEEEDDDDAL</sequence>
<feature type="region of interest" description="Disordered" evidence="1">
    <location>
        <begin position="1"/>
        <end position="22"/>
    </location>
</feature>
<proteinExistence type="predicted"/>
<accession>A0A9Q2NKJ9</accession>
<reference evidence="2" key="1">
    <citation type="submission" date="2021-01" db="EMBL/GenBank/DDBJ databases">
        <title>Diatom-associated Roseobacters Show Island Model of Population Structure.</title>
        <authorList>
            <person name="Qu L."/>
            <person name="Feng X."/>
            <person name="Chen Y."/>
            <person name="Li L."/>
            <person name="Wang X."/>
            <person name="Hu Z."/>
            <person name="Wang H."/>
            <person name="Luo H."/>
        </authorList>
    </citation>
    <scope>NUCLEOTIDE SEQUENCE</scope>
    <source>
        <strain evidence="2">SM26-45</strain>
    </source>
</reference>